<sequence length="484" mass="51709">MQAPPKAPDKALNPAGPPGTAACVLGIDMGTTSVKAVLVEETAQGPVVVASCSKDTQAKVESPDAGPQGDEQDVHKIAAALNKCLADLPPRDLERVCRIGVSGQMHGVMFWKTGRGCKWTACESGLKFEPDEVSHLVTWQDGRCCGPFLSSLPQPQSHLSVTTGHACATIYWYLKNSPDFLKPYDAAGTIQDYVVTMLCGREWPRMSVQNAASWGYFNTTSKCWNTDILRKTHFPVHLLPEVVQSGDLAGETCSVWHRIPKGAEVGAALGDFQCSVYSSMREKTDAVLNIGTSAQLTLLMPSGFKPAQTPDPRSPVAYYPYFGDSYLAVAASLNGGNVMAAFVSTLLGWTAELGVQVSETDLYSQVIEAALAQTNSGLDICPTIFGERHSPEKLASVTGITASNLSLGHVARALCRGVVRNLHGMLSSERLEEAGAARILAGGSALCRNEVMRQEVERAFALPVSYGNEVDAARGAAMAMLDRT</sequence>
<keyword evidence="7" id="KW-0067">ATP-binding</keyword>
<name>A0A8D2L8A2_VARKO</name>
<dbReference type="GeneID" id="123023543"/>
<dbReference type="SUPFAM" id="SSF53067">
    <property type="entry name" value="Actin-like ATPase domain"/>
    <property type="match status" value="2"/>
</dbReference>
<dbReference type="Pfam" id="PF00370">
    <property type="entry name" value="FGGY_N"/>
    <property type="match status" value="2"/>
</dbReference>
<evidence type="ECO:0000313" key="14">
    <source>
        <dbReference type="Ensembl" id="ENSVKKP00000018061.1"/>
    </source>
</evidence>
<evidence type="ECO:0000256" key="10">
    <source>
        <dbReference type="ARBA" id="ARBA00066341"/>
    </source>
</evidence>
<evidence type="ECO:0000256" key="7">
    <source>
        <dbReference type="ARBA" id="ARBA00022840"/>
    </source>
</evidence>
<dbReference type="Ensembl" id="ENSVKKT00000018521.1">
    <property type="protein sequence ID" value="ENSVKKP00000018061.1"/>
    <property type="gene ID" value="ENSVKKG00000012334.1"/>
</dbReference>
<dbReference type="OMA" id="TWQDTRC"/>
<evidence type="ECO:0000259" key="13">
    <source>
        <dbReference type="Pfam" id="PF00370"/>
    </source>
</evidence>
<evidence type="ECO:0000256" key="9">
    <source>
        <dbReference type="ARBA" id="ARBA00057196"/>
    </source>
</evidence>
<dbReference type="RefSeq" id="XP_044286315.1">
    <property type="nucleotide sequence ID" value="XM_044430380.1"/>
</dbReference>
<dbReference type="PANTHER" id="PTHR10196:SF67">
    <property type="entry name" value="SEDOHEPTULOKINASE"/>
    <property type="match status" value="1"/>
</dbReference>
<dbReference type="GO" id="GO:0006098">
    <property type="term" value="P:pentose-phosphate shunt"/>
    <property type="evidence" value="ECO:0007669"/>
    <property type="project" value="UniProtKB-ARBA"/>
</dbReference>
<dbReference type="PANTHER" id="PTHR10196">
    <property type="entry name" value="SUGAR KINASE"/>
    <property type="match status" value="1"/>
</dbReference>
<dbReference type="GO" id="GO:0005829">
    <property type="term" value="C:cytosol"/>
    <property type="evidence" value="ECO:0007669"/>
    <property type="project" value="TreeGrafter"/>
</dbReference>
<evidence type="ECO:0000256" key="6">
    <source>
        <dbReference type="ARBA" id="ARBA00022777"/>
    </source>
</evidence>
<feature type="domain" description="Carbohydrate kinase FGGY N-terminal" evidence="13">
    <location>
        <begin position="155"/>
        <end position="253"/>
    </location>
</feature>
<comment type="subcellular location">
    <subcellularLocation>
        <location evidence="1">Cytoplasm</location>
    </subcellularLocation>
</comment>
<comment type="catalytic activity">
    <reaction evidence="8">
        <text>sedoheptulose + ATP = D-sedoheptulose 7-phosphate + ADP + H(+)</text>
        <dbReference type="Rhea" id="RHEA:23844"/>
        <dbReference type="ChEBI" id="CHEBI:15378"/>
        <dbReference type="ChEBI" id="CHEBI:16802"/>
        <dbReference type="ChEBI" id="CHEBI:30616"/>
        <dbReference type="ChEBI" id="CHEBI:57483"/>
        <dbReference type="ChEBI" id="CHEBI:456216"/>
        <dbReference type="EC" id="2.7.1.14"/>
    </reaction>
</comment>
<comment type="function">
    <text evidence="9">Acts as a modulator of macrophage activation through control of glucose metabolism.</text>
</comment>
<evidence type="ECO:0000256" key="5">
    <source>
        <dbReference type="ARBA" id="ARBA00022741"/>
    </source>
</evidence>
<dbReference type="InterPro" id="IPR018484">
    <property type="entry name" value="FGGY_N"/>
</dbReference>
<reference evidence="14" key="2">
    <citation type="submission" date="2025-09" db="UniProtKB">
        <authorList>
            <consortium name="Ensembl"/>
        </authorList>
    </citation>
    <scope>IDENTIFICATION</scope>
</reference>
<evidence type="ECO:0000256" key="12">
    <source>
        <dbReference type="ARBA" id="ARBA00076706"/>
    </source>
</evidence>
<dbReference type="KEGG" id="vko:123023543"/>
<keyword evidence="15" id="KW-1185">Reference proteome</keyword>
<dbReference type="PROSITE" id="PS51257">
    <property type="entry name" value="PROKAR_LIPOPROTEIN"/>
    <property type="match status" value="1"/>
</dbReference>
<evidence type="ECO:0000256" key="1">
    <source>
        <dbReference type="ARBA" id="ARBA00004496"/>
    </source>
</evidence>
<evidence type="ECO:0000256" key="2">
    <source>
        <dbReference type="ARBA" id="ARBA00009156"/>
    </source>
</evidence>
<dbReference type="FunFam" id="3.30.420.40:FF:000111">
    <property type="entry name" value="Sedoheptulokinase"/>
    <property type="match status" value="1"/>
</dbReference>
<dbReference type="GO" id="GO:0006071">
    <property type="term" value="P:glycerol metabolic process"/>
    <property type="evidence" value="ECO:0007669"/>
    <property type="project" value="TreeGrafter"/>
</dbReference>
<accession>A0A8D2L8A2</accession>
<evidence type="ECO:0000313" key="15">
    <source>
        <dbReference type="Proteomes" id="UP000694545"/>
    </source>
</evidence>
<protein>
    <recommendedName>
        <fullName evidence="11">Sedoheptulokinase</fullName>
        <ecNumber evidence="10">2.7.1.14</ecNumber>
    </recommendedName>
    <alternativeName>
        <fullName evidence="12">Carbohydrate kinase-like protein</fullName>
    </alternativeName>
</protein>
<dbReference type="CTD" id="23729"/>
<dbReference type="Proteomes" id="UP000694545">
    <property type="component" value="Unplaced"/>
</dbReference>
<feature type="domain" description="Carbohydrate kinase FGGY N-terminal" evidence="13">
    <location>
        <begin position="24"/>
        <end position="111"/>
    </location>
</feature>
<keyword evidence="3" id="KW-0963">Cytoplasm</keyword>
<dbReference type="OrthoDB" id="10264182at2759"/>
<evidence type="ECO:0000256" key="3">
    <source>
        <dbReference type="ARBA" id="ARBA00022490"/>
    </source>
</evidence>
<keyword evidence="4" id="KW-0808">Transferase</keyword>
<keyword evidence="6" id="KW-0418">Kinase</keyword>
<dbReference type="Gene3D" id="3.30.420.40">
    <property type="match status" value="2"/>
</dbReference>
<dbReference type="AlphaFoldDB" id="A0A8D2L8A2"/>
<dbReference type="CDD" id="cd07777">
    <property type="entry name" value="ASKHA_NBD_FGGY_SHK"/>
    <property type="match status" value="1"/>
</dbReference>
<keyword evidence="5" id="KW-0547">Nucleotide-binding</keyword>
<evidence type="ECO:0000256" key="4">
    <source>
        <dbReference type="ARBA" id="ARBA00022679"/>
    </source>
</evidence>
<proteinExistence type="inferred from homology"/>
<evidence type="ECO:0000256" key="11">
    <source>
        <dbReference type="ARBA" id="ARBA00069425"/>
    </source>
</evidence>
<dbReference type="GO" id="GO:0005524">
    <property type="term" value="F:ATP binding"/>
    <property type="evidence" value="ECO:0007669"/>
    <property type="project" value="UniProtKB-KW"/>
</dbReference>
<evidence type="ECO:0000256" key="8">
    <source>
        <dbReference type="ARBA" id="ARBA00052736"/>
    </source>
</evidence>
<gene>
    <name evidence="14" type="primary">SHPK</name>
</gene>
<reference evidence="14" key="1">
    <citation type="submission" date="2025-08" db="UniProtKB">
        <authorList>
            <consortium name="Ensembl"/>
        </authorList>
    </citation>
    <scope>IDENTIFICATION</scope>
</reference>
<dbReference type="FunFam" id="3.30.420.40:FF:000132">
    <property type="entry name" value="Sedoheptulokinase"/>
    <property type="match status" value="1"/>
</dbReference>
<dbReference type="GO" id="GO:0071222">
    <property type="term" value="P:cellular response to lipopolysaccharide"/>
    <property type="evidence" value="ECO:0007669"/>
    <property type="project" value="UniProtKB-ARBA"/>
</dbReference>
<dbReference type="EC" id="2.7.1.14" evidence="10"/>
<dbReference type="GO" id="GO:0050277">
    <property type="term" value="F:sedoheptulokinase activity"/>
    <property type="evidence" value="ECO:0007669"/>
    <property type="project" value="UniProtKB-EC"/>
</dbReference>
<organism evidence="14 15">
    <name type="scientific">Varanus komodoensis</name>
    <name type="common">Komodo dragon</name>
    <dbReference type="NCBI Taxonomy" id="61221"/>
    <lineage>
        <taxon>Eukaryota</taxon>
        <taxon>Metazoa</taxon>
        <taxon>Chordata</taxon>
        <taxon>Craniata</taxon>
        <taxon>Vertebrata</taxon>
        <taxon>Euteleostomi</taxon>
        <taxon>Lepidosauria</taxon>
        <taxon>Squamata</taxon>
        <taxon>Bifurcata</taxon>
        <taxon>Unidentata</taxon>
        <taxon>Episquamata</taxon>
        <taxon>Toxicofera</taxon>
        <taxon>Anguimorpha</taxon>
        <taxon>Paleoanguimorpha</taxon>
        <taxon>Varanoidea</taxon>
        <taxon>Varanidae</taxon>
        <taxon>Varanus</taxon>
    </lineage>
</organism>
<dbReference type="InterPro" id="IPR043129">
    <property type="entry name" value="ATPase_NBD"/>
</dbReference>
<comment type="similarity">
    <text evidence="2">Belongs to the FGGY kinase family.</text>
</comment>